<dbReference type="STRING" id="28181.BEN30_01275"/>
<dbReference type="InterPro" id="IPR013830">
    <property type="entry name" value="SGNH_hydro"/>
</dbReference>
<gene>
    <name evidence="2" type="ORF">BEN30_01275</name>
</gene>
<accession>A0A1E5Q3E2</accession>
<keyword evidence="3" id="KW-1185">Reference proteome</keyword>
<dbReference type="PANTHER" id="PTHR30383">
    <property type="entry name" value="THIOESTERASE 1/PROTEASE 1/LYSOPHOSPHOLIPASE L1"/>
    <property type="match status" value="1"/>
</dbReference>
<evidence type="ECO:0000259" key="1">
    <source>
        <dbReference type="Pfam" id="PF13472"/>
    </source>
</evidence>
<dbReference type="Proteomes" id="UP000095347">
    <property type="component" value="Unassembled WGS sequence"/>
</dbReference>
<dbReference type="PANTHER" id="PTHR30383:SF24">
    <property type="entry name" value="THIOESTERASE 1_PROTEASE 1_LYSOPHOSPHOLIPASE L1"/>
    <property type="match status" value="1"/>
</dbReference>
<reference evidence="3" key="1">
    <citation type="submission" date="2016-07" db="EMBL/GenBank/DDBJ databases">
        <authorList>
            <person name="Florea S."/>
            <person name="Webb J.S."/>
            <person name="Jaromczyk J."/>
            <person name="Schardl C.L."/>
        </authorList>
    </citation>
    <scope>NUCLEOTIDE SEQUENCE [LARGE SCALE GENOMIC DNA]</scope>
    <source>
        <strain evidence="3">MV-1</strain>
    </source>
</reference>
<dbReference type="InterPro" id="IPR051532">
    <property type="entry name" value="Ester_Hydrolysis_Enzymes"/>
</dbReference>
<dbReference type="GO" id="GO:0004622">
    <property type="term" value="F:phosphatidylcholine lysophospholipase activity"/>
    <property type="evidence" value="ECO:0007669"/>
    <property type="project" value="TreeGrafter"/>
</dbReference>
<proteinExistence type="predicted"/>
<evidence type="ECO:0000313" key="2">
    <source>
        <dbReference type="EMBL" id="OEJ64136.1"/>
    </source>
</evidence>
<dbReference type="SUPFAM" id="SSF52266">
    <property type="entry name" value="SGNH hydrolase"/>
    <property type="match status" value="1"/>
</dbReference>
<protein>
    <submittedName>
        <fullName evidence="2">Arylesterase</fullName>
    </submittedName>
</protein>
<sequence length="213" mass="22070">MGYGLGLRFVNALAVFVCLVSFSSEVYAGAGKTILALGDSLTAGYGLAQSDAFPVQLQAALRDSGLPDVVVINGGVSGDTSAGGRARLDWLLAEPVDLVIVELGANDGLRGLDPAETRRNLDAILAKLTGRGILVLLSGMLAPPNLGEDYGVAFNSIYPDLAQKYGVALDPFFLQGVATVEALNQADGIHPNAQGVAIIVKRLVPPVVNLLTD</sequence>
<comment type="caution">
    <text evidence="2">The sequence shown here is derived from an EMBL/GenBank/DDBJ whole genome shotgun (WGS) entry which is preliminary data.</text>
</comment>
<feature type="domain" description="SGNH hydrolase-type esterase" evidence="1">
    <location>
        <begin position="36"/>
        <end position="197"/>
    </location>
</feature>
<dbReference type="Gene3D" id="3.40.50.1110">
    <property type="entry name" value="SGNH hydrolase"/>
    <property type="match status" value="1"/>
</dbReference>
<dbReference type="Pfam" id="PF13472">
    <property type="entry name" value="Lipase_GDSL_2"/>
    <property type="match status" value="1"/>
</dbReference>
<dbReference type="AlphaFoldDB" id="A0A1E5Q3E2"/>
<name>A0A1E5Q3E2_9PROT</name>
<dbReference type="InterPro" id="IPR036514">
    <property type="entry name" value="SGNH_hydro_sf"/>
</dbReference>
<evidence type="ECO:0000313" key="3">
    <source>
        <dbReference type="Proteomes" id="UP000095347"/>
    </source>
</evidence>
<organism evidence="2 3">
    <name type="scientific">Magnetovibrio blakemorei</name>
    <dbReference type="NCBI Taxonomy" id="28181"/>
    <lineage>
        <taxon>Bacteria</taxon>
        <taxon>Pseudomonadati</taxon>
        <taxon>Pseudomonadota</taxon>
        <taxon>Alphaproteobacteria</taxon>
        <taxon>Rhodospirillales</taxon>
        <taxon>Magnetovibrionaceae</taxon>
        <taxon>Magnetovibrio</taxon>
    </lineage>
</organism>
<dbReference type="CDD" id="cd01822">
    <property type="entry name" value="Lysophospholipase_L1_like"/>
    <property type="match status" value="1"/>
</dbReference>
<dbReference type="EMBL" id="MCGG01000078">
    <property type="protein sequence ID" value="OEJ64136.1"/>
    <property type="molecule type" value="Genomic_DNA"/>
</dbReference>